<evidence type="ECO:0000313" key="4">
    <source>
        <dbReference type="EnsemblMetazoa" id="Aqu2.1.25284_001"/>
    </source>
</evidence>
<keyword evidence="1" id="KW-0862">Zinc</keyword>
<evidence type="ECO:0000256" key="1">
    <source>
        <dbReference type="PROSITE-ProRule" id="PRU00047"/>
    </source>
</evidence>
<name>A0A1X7UCA4_AMPQE</name>
<dbReference type="SUPFAM" id="SSF56672">
    <property type="entry name" value="DNA/RNA polymerases"/>
    <property type="match status" value="1"/>
</dbReference>
<dbReference type="OrthoDB" id="6511288at2759"/>
<feature type="compositionally biased region" description="Low complexity" evidence="2">
    <location>
        <begin position="22"/>
        <end position="46"/>
    </location>
</feature>
<accession>A0A1X7UCA4</accession>
<dbReference type="eggNOG" id="ENOG502QR56">
    <property type="taxonomic scope" value="Eukaryota"/>
</dbReference>
<feature type="region of interest" description="Disordered" evidence="2">
    <location>
        <begin position="1"/>
        <end position="46"/>
    </location>
</feature>
<feature type="compositionally biased region" description="Basic and acidic residues" evidence="2">
    <location>
        <begin position="1"/>
        <end position="19"/>
    </location>
</feature>
<feature type="region of interest" description="Disordered" evidence="2">
    <location>
        <begin position="315"/>
        <end position="344"/>
    </location>
</feature>
<dbReference type="GO" id="GO:0003676">
    <property type="term" value="F:nucleic acid binding"/>
    <property type="evidence" value="ECO:0007669"/>
    <property type="project" value="InterPro"/>
</dbReference>
<dbReference type="Pfam" id="PF05380">
    <property type="entry name" value="Peptidase_A17"/>
    <property type="match status" value="1"/>
</dbReference>
<keyword evidence="1" id="KW-0479">Metal-binding</keyword>
<dbReference type="OMA" id="WCERTKE"/>
<dbReference type="AlphaFoldDB" id="A0A1X7UCA4"/>
<sequence>MPIDADHSPSDPHTEDTHMHTSHTPTHTPPTDSVDSSSVSLPVDSSLPKHTLRTTMHTLAVPRIRLPEITLSKFDGNLTKWSLFWDVVESSVYKNVTLTDIEKFIYLKSLLESAASDAISAMTLLASNYKEAVAVLQRRFGNERFIIGKHLDWLWNLDTISSVNNTKSLRRLYDTVESHKSAMLKNRCGHALKGRGFAKFRSALRAPHSLPPPKNPGYATASYGELLMSILMNKLPQELCLIISRKLAEDDWTLILYWKFLKMNAAGDRKRILVRARCCFICLRRGHICKDCRSNMKCEDCSGCHHHIICVPPTQRTTTTERPNSSIPTTQTHAHHTTMHTPAPSSTTINYTCVDSQTPILLQTARSQIGNPSMEQPLMGARLILDSGSQRTYVTKQVQHALSLKPLRTENVFNKTFGSKQGSTRNCDVVEFSIKAKDGAMIYITALVVVILLPWKESHPGLPTNLELCQRRLQGLLRRLQRDPELLMEYDKIIQDQLKKRIVELAPPTNPDKATSKVRIVYDASTRVNGITREDRDSLRFLWVKDLNTEPVEFEKLRFTRVVFGVTSSPFLLNITIDTHIRKLQEMEPVFVDKFLRSMYVDDLTVSLSNVDSAYEFYEKSKQGLSEAGFKLRKFMTNSRQLHERLSIEDIGDMGRDHKVLGVLWNPGRDVLIFDMRSIIEETEKTMPTKRGIVGIATRFFDPLGMLSPNIICFKILFQILCEAKISWDGELPEELFVHWTRLLKSLREFKPIEIPCSQGNGANILSCSLHGFCNASLKAYAAIIYLVVRTEVGHLTKLLCSKTRVAPIKSITIHQLELLSALLLSRLVNTVTLALSSELMLHSKIALYWIQREEKEWKQFVQNRVIEIRSLTSVSHWRHCSGTENPANISSRGANVQEFQE</sequence>
<dbReference type="STRING" id="400682.A0A1X7UCA4"/>
<keyword evidence="1" id="KW-0863">Zinc-finger</keyword>
<dbReference type="InterPro" id="IPR001878">
    <property type="entry name" value="Znf_CCHC"/>
</dbReference>
<dbReference type="InParanoid" id="A0A1X7UCA4"/>
<dbReference type="EnsemblMetazoa" id="Aqu2.1.25284_001">
    <property type="protein sequence ID" value="Aqu2.1.25284_001"/>
    <property type="gene ID" value="Aqu2.1.25284"/>
</dbReference>
<dbReference type="PROSITE" id="PS50158">
    <property type="entry name" value="ZF_CCHC"/>
    <property type="match status" value="1"/>
</dbReference>
<dbReference type="InterPro" id="IPR043502">
    <property type="entry name" value="DNA/RNA_pol_sf"/>
</dbReference>
<organism evidence="4">
    <name type="scientific">Amphimedon queenslandica</name>
    <name type="common">Sponge</name>
    <dbReference type="NCBI Taxonomy" id="400682"/>
    <lineage>
        <taxon>Eukaryota</taxon>
        <taxon>Metazoa</taxon>
        <taxon>Porifera</taxon>
        <taxon>Demospongiae</taxon>
        <taxon>Heteroscleromorpha</taxon>
        <taxon>Haplosclerida</taxon>
        <taxon>Niphatidae</taxon>
        <taxon>Amphimedon</taxon>
    </lineage>
</organism>
<dbReference type="GO" id="GO:0008270">
    <property type="term" value="F:zinc ion binding"/>
    <property type="evidence" value="ECO:0007669"/>
    <property type="project" value="UniProtKB-KW"/>
</dbReference>
<reference evidence="4" key="1">
    <citation type="submission" date="2017-05" db="UniProtKB">
        <authorList>
            <consortium name="EnsemblMetazoa"/>
        </authorList>
    </citation>
    <scope>IDENTIFICATION</scope>
</reference>
<proteinExistence type="predicted"/>
<dbReference type="InterPro" id="IPR005312">
    <property type="entry name" value="DUF1759"/>
</dbReference>
<feature type="domain" description="CCHC-type" evidence="3">
    <location>
        <begin position="279"/>
        <end position="294"/>
    </location>
</feature>
<evidence type="ECO:0000259" key="3">
    <source>
        <dbReference type="PROSITE" id="PS50158"/>
    </source>
</evidence>
<protein>
    <recommendedName>
        <fullName evidence="3">CCHC-type domain-containing protein</fullName>
    </recommendedName>
</protein>
<dbReference type="InterPro" id="IPR008042">
    <property type="entry name" value="Retrotrans_Pao"/>
</dbReference>
<dbReference type="PANTHER" id="PTHR47331">
    <property type="entry name" value="PHD-TYPE DOMAIN-CONTAINING PROTEIN"/>
    <property type="match status" value="1"/>
</dbReference>
<dbReference type="Pfam" id="PF03564">
    <property type="entry name" value="DUF1759"/>
    <property type="match status" value="1"/>
</dbReference>
<evidence type="ECO:0000256" key="2">
    <source>
        <dbReference type="SAM" id="MobiDB-lite"/>
    </source>
</evidence>